<dbReference type="GeneTree" id="ENSGT01030000234567"/>
<protein>
    <submittedName>
        <fullName evidence="5">Zona pellucida sperm-binding protein 3-like</fullName>
    </submittedName>
</protein>
<evidence type="ECO:0000256" key="3">
    <source>
        <dbReference type="SAM" id="SignalP"/>
    </source>
</evidence>
<dbReference type="GO" id="GO:0031012">
    <property type="term" value="C:extracellular matrix"/>
    <property type="evidence" value="ECO:0007669"/>
    <property type="project" value="TreeGrafter"/>
</dbReference>
<dbReference type="AlphaFoldDB" id="A0A3B5AR75"/>
<evidence type="ECO:0000256" key="2">
    <source>
        <dbReference type="SAM" id="MobiDB-lite"/>
    </source>
</evidence>
<evidence type="ECO:0000313" key="5">
    <source>
        <dbReference type="Ensembl" id="ENSSPAP00000023375.1"/>
    </source>
</evidence>
<keyword evidence="3" id="KW-0732">Signal</keyword>
<dbReference type="PANTHER" id="PTHR11576:SF26">
    <property type="entry name" value="ZONA PELLUCIDA GLYCOPROTEIN 3D TANDEM DUPLICATE 2"/>
    <property type="match status" value="1"/>
</dbReference>
<dbReference type="SMART" id="SM00241">
    <property type="entry name" value="ZP"/>
    <property type="match status" value="1"/>
</dbReference>
<feature type="signal peptide" evidence="3">
    <location>
        <begin position="1"/>
        <end position="19"/>
    </location>
</feature>
<dbReference type="Ensembl" id="ENSSPAT00000023753.1">
    <property type="protein sequence ID" value="ENSSPAP00000023375.1"/>
    <property type="gene ID" value="ENSSPAG00000017624.1"/>
</dbReference>
<dbReference type="GO" id="GO:0035803">
    <property type="term" value="P:egg coat formation"/>
    <property type="evidence" value="ECO:0007669"/>
    <property type="project" value="TreeGrafter"/>
</dbReference>
<dbReference type="InterPro" id="IPR055355">
    <property type="entry name" value="ZP-C"/>
</dbReference>
<keyword evidence="1" id="KW-1015">Disulfide bond</keyword>
<accession>A0A3B5AR75</accession>
<dbReference type="PANTHER" id="PTHR11576">
    <property type="entry name" value="ZONA PELLUCIDA SPERM-BINDING PROTEIN 3"/>
    <property type="match status" value="1"/>
</dbReference>
<evidence type="ECO:0000259" key="4">
    <source>
        <dbReference type="PROSITE" id="PS51034"/>
    </source>
</evidence>
<sequence>MGLMHTGLLFLLFCSVSSSQFRNRAGNGVFLQDPELEWERSATVMGEEKTEAPALKSKLGRSASVDVASLPGAYKYEYLRVPYANDRKEDFKPQKGARPLPEWARKMLLGDPPTISLTEELDKRKLVEILCHVDRMYVRINREIFKSRDAYKYLKLGTCPVNQAKGKYYYLLYLLKSNCGFKKEVGNVFLIFSTFVLQTCLILVCFPFDCSRLFYSYKIGFHPKLQGGTVFRALQPKSTFVLTPQDASGNAITGIKSYILGQPMYFQASGVAGAPSSGNGRLYINKCFVTPSQDPNSNVKYPIIDNYGCMIDGKVMLQSKFLPADSKMVQKFSVGAFIFKNVASTTSQQQLYMHCELSVGPHTPTRTSKACNYNSGTKKWEALFGNDCTCACCESTCSVDLSSVDEYVKGDSQFKSSDADESSLKDPDLAELTDFENDWSRDQ</sequence>
<proteinExistence type="predicted"/>
<feature type="region of interest" description="Disordered" evidence="2">
    <location>
        <begin position="413"/>
        <end position="443"/>
    </location>
</feature>
<reference evidence="5" key="1">
    <citation type="submission" date="2023-09" db="UniProtKB">
        <authorList>
            <consortium name="Ensembl"/>
        </authorList>
    </citation>
    <scope>IDENTIFICATION</scope>
</reference>
<name>A0A3B5AR75_9TELE</name>
<dbReference type="Pfam" id="PF00100">
    <property type="entry name" value="Zona_pellucida"/>
    <property type="match status" value="1"/>
</dbReference>
<dbReference type="Gene3D" id="2.60.40.4100">
    <property type="entry name" value="Zona pellucida, ZP-C domain"/>
    <property type="match status" value="1"/>
</dbReference>
<dbReference type="GO" id="GO:2000344">
    <property type="term" value="P:positive regulation of acrosome reaction"/>
    <property type="evidence" value="ECO:0007669"/>
    <property type="project" value="TreeGrafter"/>
</dbReference>
<dbReference type="GO" id="GO:0032190">
    <property type="term" value="F:acrosin binding"/>
    <property type="evidence" value="ECO:0007669"/>
    <property type="project" value="TreeGrafter"/>
</dbReference>
<dbReference type="PROSITE" id="PS51034">
    <property type="entry name" value="ZP_2"/>
    <property type="match status" value="1"/>
</dbReference>
<evidence type="ECO:0000256" key="1">
    <source>
        <dbReference type="ARBA" id="ARBA00023157"/>
    </source>
</evidence>
<feature type="chain" id="PRO_5017241157" evidence="3">
    <location>
        <begin position="20"/>
        <end position="443"/>
    </location>
</feature>
<organism evidence="5">
    <name type="scientific">Stegastes partitus</name>
    <name type="common">bicolor damselfish</name>
    <dbReference type="NCBI Taxonomy" id="144197"/>
    <lineage>
        <taxon>Eukaryota</taxon>
        <taxon>Metazoa</taxon>
        <taxon>Chordata</taxon>
        <taxon>Craniata</taxon>
        <taxon>Vertebrata</taxon>
        <taxon>Euteleostomi</taxon>
        <taxon>Actinopterygii</taxon>
        <taxon>Neopterygii</taxon>
        <taxon>Teleostei</taxon>
        <taxon>Neoteleostei</taxon>
        <taxon>Acanthomorphata</taxon>
        <taxon>Ovalentaria</taxon>
        <taxon>Pomacentridae</taxon>
        <taxon>Stegastes</taxon>
    </lineage>
</organism>
<dbReference type="InterPro" id="IPR001507">
    <property type="entry name" value="ZP_dom"/>
</dbReference>
<dbReference type="GO" id="GO:0007339">
    <property type="term" value="P:binding of sperm to zona pellucida"/>
    <property type="evidence" value="ECO:0007669"/>
    <property type="project" value="TreeGrafter"/>
</dbReference>
<dbReference type="FunFam" id="2.60.40.4100:FF:000002">
    <property type="entry name" value="Zona pellucida sperm-binding protein 3"/>
    <property type="match status" value="1"/>
</dbReference>
<dbReference type="InterPro" id="IPR042235">
    <property type="entry name" value="ZP-C_dom"/>
</dbReference>
<feature type="domain" description="ZP" evidence="4">
    <location>
        <begin position="130"/>
        <end position="378"/>
    </location>
</feature>